<dbReference type="EMBL" id="JAXCGZ010009998">
    <property type="protein sequence ID" value="KAK7075909.1"/>
    <property type="molecule type" value="Genomic_DNA"/>
</dbReference>
<reference evidence="2 3" key="1">
    <citation type="submission" date="2023-11" db="EMBL/GenBank/DDBJ databases">
        <title>Halocaridina rubra genome assembly.</title>
        <authorList>
            <person name="Smith C."/>
        </authorList>
    </citation>
    <scope>NUCLEOTIDE SEQUENCE [LARGE SCALE GENOMIC DNA]</scope>
    <source>
        <strain evidence="2">EP-1</strain>
        <tissue evidence="2">Whole</tissue>
    </source>
</reference>
<protein>
    <recommendedName>
        <fullName evidence="1">PiggyBac transposable element-derived protein domain-containing protein</fullName>
    </recommendedName>
</protein>
<evidence type="ECO:0000313" key="2">
    <source>
        <dbReference type="EMBL" id="KAK7075909.1"/>
    </source>
</evidence>
<name>A0AAN9A6D6_HALRR</name>
<dbReference type="Proteomes" id="UP001381693">
    <property type="component" value="Unassembled WGS sequence"/>
</dbReference>
<keyword evidence="3" id="KW-1185">Reference proteome</keyword>
<gene>
    <name evidence="2" type="ORF">SK128_024205</name>
</gene>
<proteinExistence type="predicted"/>
<comment type="caution">
    <text evidence="2">The sequence shown here is derived from an EMBL/GenBank/DDBJ whole genome shotgun (WGS) entry which is preliminary data.</text>
</comment>
<accession>A0AAN9A6D6</accession>
<evidence type="ECO:0000259" key="1">
    <source>
        <dbReference type="Pfam" id="PF13843"/>
    </source>
</evidence>
<feature type="domain" description="PiggyBac transposable element-derived protein" evidence="1">
    <location>
        <begin position="12"/>
        <end position="89"/>
    </location>
</feature>
<feature type="non-terminal residue" evidence="2">
    <location>
        <position position="92"/>
    </location>
</feature>
<dbReference type="AlphaFoldDB" id="A0AAN9A6D6"/>
<organism evidence="2 3">
    <name type="scientific">Halocaridina rubra</name>
    <name type="common">Hawaiian red shrimp</name>
    <dbReference type="NCBI Taxonomy" id="373956"/>
    <lineage>
        <taxon>Eukaryota</taxon>
        <taxon>Metazoa</taxon>
        <taxon>Ecdysozoa</taxon>
        <taxon>Arthropoda</taxon>
        <taxon>Crustacea</taxon>
        <taxon>Multicrustacea</taxon>
        <taxon>Malacostraca</taxon>
        <taxon>Eumalacostraca</taxon>
        <taxon>Eucarida</taxon>
        <taxon>Decapoda</taxon>
        <taxon>Pleocyemata</taxon>
        <taxon>Caridea</taxon>
        <taxon>Atyoidea</taxon>
        <taxon>Atyidae</taxon>
        <taxon>Halocaridina</taxon>
    </lineage>
</organism>
<dbReference type="Pfam" id="PF13843">
    <property type="entry name" value="DDE_Tnp_1_7"/>
    <property type="match status" value="1"/>
</dbReference>
<sequence length="92" mass="10935">MWYCEKQQKKLAKVREREMIKLKCDDMLAISWHNKRQVNVLATVQEGKMKKIKKTCRKTEKPVWKPDAIIDYNIKLGLVDKCDMQFGSIECM</sequence>
<dbReference type="InterPro" id="IPR029526">
    <property type="entry name" value="PGBD"/>
</dbReference>
<evidence type="ECO:0000313" key="3">
    <source>
        <dbReference type="Proteomes" id="UP001381693"/>
    </source>
</evidence>